<dbReference type="AlphaFoldDB" id="A0A376BVE5"/>
<name>A0A376BVE5_9NEIS</name>
<dbReference type="PROSITE" id="PS50943">
    <property type="entry name" value="HTH_CROC1"/>
    <property type="match status" value="1"/>
</dbReference>
<dbReference type="InterPro" id="IPR001387">
    <property type="entry name" value="Cro/C1-type_HTH"/>
</dbReference>
<dbReference type="InterPro" id="IPR010982">
    <property type="entry name" value="Lambda_DNA-bd_dom_sf"/>
</dbReference>
<dbReference type="Gene3D" id="1.10.260.40">
    <property type="entry name" value="lambda repressor-like DNA-binding domains"/>
    <property type="match status" value="1"/>
</dbReference>
<dbReference type="Pfam" id="PF01381">
    <property type="entry name" value="HTH_3"/>
    <property type="match status" value="1"/>
</dbReference>
<dbReference type="CDD" id="cd00093">
    <property type="entry name" value="HTH_XRE"/>
    <property type="match status" value="1"/>
</dbReference>
<dbReference type="GO" id="GO:0005829">
    <property type="term" value="C:cytosol"/>
    <property type="evidence" value="ECO:0007669"/>
    <property type="project" value="TreeGrafter"/>
</dbReference>
<dbReference type="SUPFAM" id="SSF47413">
    <property type="entry name" value="lambda repressor-like DNA-binding domains"/>
    <property type="match status" value="1"/>
</dbReference>
<dbReference type="OrthoDB" id="8611903at2"/>
<evidence type="ECO:0000313" key="3">
    <source>
        <dbReference type="EMBL" id="SSY80775.1"/>
    </source>
</evidence>
<evidence type="ECO:0000313" key="4">
    <source>
        <dbReference type="Proteomes" id="UP000254209"/>
    </source>
</evidence>
<organism evidence="3 4">
    <name type="scientific">Alysiella crassa</name>
    <dbReference type="NCBI Taxonomy" id="153491"/>
    <lineage>
        <taxon>Bacteria</taxon>
        <taxon>Pseudomonadati</taxon>
        <taxon>Pseudomonadota</taxon>
        <taxon>Betaproteobacteria</taxon>
        <taxon>Neisseriales</taxon>
        <taxon>Neisseriaceae</taxon>
        <taxon>Alysiella</taxon>
    </lineage>
</organism>
<dbReference type="PANTHER" id="PTHR46797">
    <property type="entry name" value="HTH-TYPE TRANSCRIPTIONAL REGULATOR"/>
    <property type="match status" value="1"/>
</dbReference>
<dbReference type="InterPro" id="IPR050807">
    <property type="entry name" value="TransReg_Diox_bact_type"/>
</dbReference>
<sequence>METHEKIRTMRELNQFTQEDMAEKLNITAGGYAKIERGESAINLNRLQQIAQILNIKVTELLKNDAGLVIQLNGDNNHQTSFYATPSSDLISEIEKLQLIIQHKNELLAQKDRELAAKDEIIALLRK</sequence>
<dbReference type="GO" id="GO:0003700">
    <property type="term" value="F:DNA-binding transcription factor activity"/>
    <property type="evidence" value="ECO:0007669"/>
    <property type="project" value="TreeGrafter"/>
</dbReference>
<dbReference type="Proteomes" id="UP000254209">
    <property type="component" value="Unassembled WGS sequence"/>
</dbReference>
<keyword evidence="4" id="KW-1185">Reference proteome</keyword>
<dbReference type="EMBL" id="UFSO01000003">
    <property type="protein sequence ID" value="SSY80775.1"/>
    <property type="molecule type" value="Genomic_DNA"/>
</dbReference>
<evidence type="ECO:0000256" key="1">
    <source>
        <dbReference type="ARBA" id="ARBA00023125"/>
    </source>
</evidence>
<reference evidence="3 4" key="1">
    <citation type="submission" date="2018-06" db="EMBL/GenBank/DDBJ databases">
        <authorList>
            <consortium name="Pathogen Informatics"/>
            <person name="Doyle S."/>
        </authorList>
    </citation>
    <scope>NUCLEOTIDE SEQUENCE [LARGE SCALE GENOMIC DNA]</scope>
    <source>
        <strain evidence="3 4">NCTC10283</strain>
    </source>
</reference>
<keyword evidence="1" id="KW-0238">DNA-binding</keyword>
<evidence type="ECO:0000259" key="2">
    <source>
        <dbReference type="PROSITE" id="PS50943"/>
    </source>
</evidence>
<proteinExistence type="predicted"/>
<dbReference type="PANTHER" id="PTHR46797:SF1">
    <property type="entry name" value="METHYLPHOSPHONATE SYNTHASE"/>
    <property type="match status" value="1"/>
</dbReference>
<protein>
    <submittedName>
        <fullName evidence="3">Predicted transcriptional regulator</fullName>
    </submittedName>
</protein>
<dbReference type="STRING" id="1120980.GCA_000745955_02572"/>
<gene>
    <name evidence="3" type="ORF">NCTC10283_02336</name>
</gene>
<feature type="domain" description="HTH cro/C1-type" evidence="2">
    <location>
        <begin position="7"/>
        <end position="61"/>
    </location>
</feature>
<dbReference type="RefSeq" id="WP_034295716.1">
    <property type="nucleotide sequence ID" value="NZ_CP091519.2"/>
</dbReference>
<accession>A0A376BVE5</accession>
<dbReference type="GO" id="GO:0003677">
    <property type="term" value="F:DNA binding"/>
    <property type="evidence" value="ECO:0007669"/>
    <property type="project" value="UniProtKB-KW"/>
</dbReference>
<dbReference type="SMART" id="SM00530">
    <property type="entry name" value="HTH_XRE"/>
    <property type="match status" value="1"/>
</dbReference>